<protein>
    <submittedName>
        <fullName evidence="2">Uncharacterized protein</fullName>
    </submittedName>
</protein>
<accession>E9FTS4</accession>
<keyword evidence="1" id="KW-0812">Transmembrane</keyword>
<sequence length="415" mass="46613">MAQSILQICKLSSKLSKTKEFLFAGPIPIPSNVNLQKERHVKLVMQWCRGWTHPQQRQPAKGKARKTCQKEVGPIPRNFNLQKERAVRLSFTFEGHGDHYIKRVMQWCRGWHNLRCPNPLTDALKYYSAPSYYTTEATEDDYACCPILRGSQVPADCCTEAAKYYSAPIYTTTTEAAKYCAVPTYCTEAALSYYVEQKYYTDAPVHYTTTYATPQPPINYGVVLLLGVVLLMVGSTAGVAMSPWYGGNQTATPPPSYSTYATTSSCTDVFNCYTEAPADFSTKTVEYFTEAAKYYSSPIYTTTTEAEKYYAVPTCYTKAAVSCYVEQNYYTDAPVYYTTTYATPSYNTAAPKYYTEEAAYYTTTYAASFTTSMKLSIALLETTTKLRFICIAISTTMSPLLRPIHPSSEVFLCMC</sequence>
<dbReference type="Proteomes" id="UP000000305">
    <property type="component" value="Unassembled WGS sequence"/>
</dbReference>
<dbReference type="KEGG" id="dpx:DAPPUDRAFT_310472"/>
<evidence type="ECO:0000313" key="3">
    <source>
        <dbReference type="Proteomes" id="UP000000305"/>
    </source>
</evidence>
<dbReference type="InParanoid" id="E9FTS4"/>
<gene>
    <name evidence="2" type="ORF">DAPPUDRAFT_310472</name>
</gene>
<evidence type="ECO:0000313" key="2">
    <source>
        <dbReference type="EMBL" id="EFX89419.1"/>
    </source>
</evidence>
<dbReference type="PANTHER" id="PTHR23263:SF124">
    <property type="entry name" value="SMALL PROLINE-RICH PROTEIN 3"/>
    <property type="match status" value="1"/>
</dbReference>
<keyword evidence="3" id="KW-1185">Reference proteome</keyword>
<dbReference type="EMBL" id="GL732524">
    <property type="protein sequence ID" value="EFX89419.1"/>
    <property type="molecule type" value="Genomic_DNA"/>
</dbReference>
<dbReference type="PhylomeDB" id="E9FTS4"/>
<keyword evidence="1" id="KW-1133">Transmembrane helix</keyword>
<dbReference type="AlphaFoldDB" id="E9FTS4"/>
<organism evidence="2 3">
    <name type="scientific">Daphnia pulex</name>
    <name type="common">Water flea</name>
    <dbReference type="NCBI Taxonomy" id="6669"/>
    <lineage>
        <taxon>Eukaryota</taxon>
        <taxon>Metazoa</taxon>
        <taxon>Ecdysozoa</taxon>
        <taxon>Arthropoda</taxon>
        <taxon>Crustacea</taxon>
        <taxon>Branchiopoda</taxon>
        <taxon>Diplostraca</taxon>
        <taxon>Cladocera</taxon>
        <taxon>Anomopoda</taxon>
        <taxon>Daphniidae</taxon>
        <taxon>Daphnia</taxon>
    </lineage>
</organism>
<dbReference type="HOGENOM" id="CLU_790527_0_0_1"/>
<dbReference type="PANTHER" id="PTHR23263">
    <property type="entry name" value="SMALL PROLINE-RICH PROTEIN"/>
    <property type="match status" value="1"/>
</dbReference>
<feature type="transmembrane region" description="Helical" evidence="1">
    <location>
        <begin position="218"/>
        <end position="240"/>
    </location>
</feature>
<evidence type="ECO:0000256" key="1">
    <source>
        <dbReference type="SAM" id="Phobius"/>
    </source>
</evidence>
<reference evidence="2 3" key="1">
    <citation type="journal article" date="2011" name="Science">
        <title>The ecoresponsive genome of Daphnia pulex.</title>
        <authorList>
            <person name="Colbourne J.K."/>
            <person name="Pfrender M.E."/>
            <person name="Gilbert D."/>
            <person name="Thomas W.K."/>
            <person name="Tucker A."/>
            <person name="Oakley T.H."/>
            <person name="Tokishita S."/>
            <person name="Aerts A."/>
            <person name="Arnold G.J."/>
            <person name="Basu M.K."/>
            <person name="Bauer D.J."/>
            <person name="Caceres C.E."/>
            <person name="Carmel L."/>
            <person name="Casola C."/>
            <person name="Choi J.H."/>
            <person name="Detter J.C."/>
            <person name="Dong Q."/>
            <person name="Dusheyko S."/>
            <person name="Eads B.D."/>
            <person name="Frohlich T."/>
            <person name="Geiler-Samerotte K.A."/>
            <person name="Gerlach D."/>
            <person name="Hatcher P."/>
            <person name="Jogdeo S."/>
            <person name="Krijgsveld J."/>
            <person name="Kriventseva E.V."/>
            <person name="Kultz D."/>
            <person name="Laforsch C."/>
            <person name="Lindquist E."/>
            <person name="Lopez J."/>
            <person name="Manak J.R."/>
            <person name="Muller J."/>
            <person name="Pangilinan J."/>
            <person name="Patwardhan R.P."/>
            <person name="Pitluck S."/>
            <person name="Pritham E.J."/>
            <person name="Rechtsteiner A."/>
            <person name="Rho M."/>
            <person name="Rogozin I.B."/>
            <person name="Sakarya O."/>
            <person name="Salamov A."/>
            <person name="Schaack S."/>
            <person name="Shapiro H."/>
            <person name="Shiga Y."/>
            <person name="Skalitzky C."/>
            <person name="Smith Z."/>
            <person name="Souvorov A."/>
            <person name="Sung W."/>
            <person name="Tang Z."/>
            <person name="Tsuchiya D."/>
            <person name="Tu H."/>
            <person name="Vos H."/>
            <person name="Wang M."/>
            <person name="Wolf Y.I."/>
            <person name="Yamagata H."/>
            <person name="Yamada T."/>
            <person name="Ye Y."/>
            <person name="Shaw J.R."/>
            <person name="Andrews J."/>
            <person name="Crease T.J."/>
            <person name="Tang H."/>
            <person name="Lucas S.M."/>
            <person name="Robertson H.M."/>
            <person name="Bork P."/>
            <person name="Koonin E.V."/>
            <person name="Zdobnov E.M."/>
            <person name="Grigoriev I.V."/>
            <person name="Lynch M."/>
            <person name="Boore J.L."/>
        </authorList>
    </citation>
    <scope>NUCLEOTIDE SEQUENCE [LARGE SCALE GENOMIC DNA]</scope>
</reference>
<proteinExistence type="predicted"/>
<keyword evidence="1" id="KW-0472">Membrane</keyword>
<name>E9FTS4_DAPPU</name>